<dbReference type="PANTHER" id="PTHR33562">
    <property type="entry name" value="ATILLA, ISOFORM B-RELATED-RELATED"/>
    <property type="match status" value="1"/>
</dbReference>
<organism evidence="3 4">
    <name type="scientific">Paralvinella palmiformis</name>
    <dbReference type="NCBI Taxonomy" id="53620"/>
    <lineage>
        <taxon>Eukaryota</taxon>
        <taxon>Metazoa</taxon>
        <taxon>Spiralia</taxon>
        <taxon>Lophotrochozoa</taxon>
        <taxon>Annelida</taxon>
        <taxon>Polychaeta</taxon>
        <taxon>Sedentaria</taxon>
        <taxon>Canalipalpata</taxon>
        <taxon>Terebellida</taxon>
        <taxon>Terebelliformia</taxon>
        <taxon>Alvinellidae</taxon>
        <taxon>Paralvinella</taxon>
    </lineage>
</organism>
<feature type="chain" id="PRO_5042139033" evidence="2">
    <location>
        <begin position="20"/>
        <end position="130"/>
    </location>
</feature>
<protein>
    <submittedName>
        <fullName evidence="3">Uncharacterized protein</fullName>
    </submittedName>
</protein>
<sequence>MKTLLAVVLVVVAVETTYALQCYICQDVDSLIENSICGDTFVKSEHKDLLQTCNETAGEIWCRKQKTGVNKVATKITRSCATQCEDNTGLYVNRVDCCNNEDGCNEAAYLSPVRLLILATSAVCAAIVFA</sequence>
<dbReference type="Proteomes" id="UP001208570">
    <property type="component" value="Unassembled WGS sequence"/>
</dbReference>
<reference evidence="3" key="1">
    <citation type="journal article" date="2023" name="Mol. Biol. Evol.">
        <title>Third-Generation Sequencing Reveals the Adaptive Role of the Epigenome in Three Deep-Sea Polychaetes.</title>
        <authorList>
            <person name="Perez M."/>
            <person name="Aroh O."/>
            <person name="Sun Y."/>
            <person name="Lan Y."/>
            <person name="Juniper S.K."/>
            <person name="Young C.R."/>
            <person name="Angers B."/>
            <person name="Qian P.Y."/>
        </authorList>
    </citation>
    <scope>NUCLEOTIDE SEQUENCE</scope>
    <source>
        <strain evidence="3">P08H-3</strain>
    </source>
</reference>
<comment type="caution">
    <text evidence="3">The sequence shown here is derived from an EMBL/GenBank/DDBJ whole genome shotgun (WGS) entry which is preliminary data.</text>
</comment>
<dbReference type="AlphaFoldDB" id="A0AAD9N2B1"/>
<keyword evidence="1 2" id="KW-0732">Signal</keyword>
<evidence type="ECO:0000256" key="2">
    <source>
        <dbReference type="SAM" id="SignalP"/>
    </source>
</evidence>
<evidence type="ECO:0000256" key="1">
    <source>
        <dbReference type="ARBA" id="ARBA00022729"/>
    </source>
</evidence>
<accession>A0AAD9N2B1</accession>
<keyword evidence="4" id="KW-1185">Reference proteome</keyword>
<dbReference type="InterPro" id="IPR050975">
    <property type="entry name" value="Sleep_regulator"/>
</dbReference>
<feature type="signal peptide" evidence="2">
    <location>
        <begin position="1"/>
        <end position="19"/>
    </location>
</feature>
<evidence type="ECO:0000313" key="3">
    <source>
        <dbReference type="EMBL" id="KAK2152858.1"/>
    </source>
</evidence>
<dbReference type="EMBL" id="JAODUP010000316">
    <property type="protein sequence ID" value="KAK2152858.1"/>
    <property type="molecule type" value="Genomic_DNA"/>
</dbReference>
<gene>
    <name evidence="3" type="ORF">LSH36_316g07016</name>
</gene>
<name>A0AAD9N2B1_9ANNE</name>
<evidence type="ECO:0000313" key="4">
    <source>
        <dbReference type="Proteomes" id="UP001208570"/>
    </source>
</evidence>
<proteinExistence type="predicted"/>